<protein>
    <recommendedName>
        <fullName evidence="4">ABC transporter substrate-binding protein</fullName>
    </recommendedName>
</protein>
<dbReference type="Gene3D" id="3.10.450.710">
    <property type="entry name" value="Tgt2/MlaC"/>
    <property type="match status" value="1"/>
</dbReference>
<dbReference type="Pfam" id="PF05494">
    <property type="entry name" value="MlaC"/>
    <property type="match status" value="1"/>
</dbReference>
<evidence type="ECO:0000313" key="3">
    <source>
        <dbReference type="Proteomes" id="UP000030418"/>
    </source>
</evidence>
<dbReference type="PIRSF" id="PIRSF004649">
    <property type="entry name" value="MlaC"/>
    <property type="match status" value="1"/>
</dbReference>
<name>A0A0A2XNL8_9PAST</name>
<dbReference type="PANTHER" id="PTHR36573">
    <property type="entry name" value="INTERMEMBRANE PHOSPHOLIPID TRANSPORT SYSTEM BINDING PROTEIN MLAC"/>
    <property type="match status" value="1"/>
</dbReference>
<dbReference type="AlphaFoldDB" id="A0A0A2XNL8"/>
<dbReference type="NCBIfam" id="NF011697">
    <property type="entry name" value="PRK15117.1"/>
    <property type="match status" value="1"/>
</dbReference>
<feature type="signal peptide" evidence="1">
    <location>
        <begin position="1"/>
        <end position="27"/>
    </location>
</feature>
<reference evidence="2 3" key="1">
    <citation type="submission" date="2014-08" db="EMBL/GenBank/DDBJ databases">
        <title>Chaperone-usher fimbriae in a diverse selection of Gallibacterium genomes.</title>
        <authorList>
            <person name="Kudirkiene E."/>
            <person name="Bager R.J."/>
            <person name="Johnson T.J."/>
            <person name="Bojesen A.M."/>
        </authorList>
    </citation>
    <scope>NUCLEOTIDE SEQUENCE [LARGE SCALE GENOMIC DNA]</scope>
    <source>
        <strain evidence="2 3">CCM5976</strain>
    </source>
</reference>
<dbReference type="InterPro" id="IPR042245">
    <property type="entry name" value="Tgt2/MlaC_sf"/>
</dbReference>
<feature type="chain" id="PRO_5001996830" description="ABC transporter substrate-binding protein" evidence="1">
    <location>
        <begin position="28"/>
        <end position="215"/>
    </location>
</feature>
<organism evidence="2 3">
    <name type="scientific">Gallibacterium genomosp. 2</name>
    <dbReference type="NCBI Taxonomy" id="155517"/>
    <lineage>
        <taxon>Bacteria</taxon>
        <taxon>Pseudomonadati</taxon>
        <taxon>Pseudomonadota</taxon>
        <taxon>Gammaproteobacteria</taxon>
        <taxon>Pasteurellales</taxon>
        <taxon>Pasteurellaceae</taxon>
        <taxon>Gallibacterium</taxon>
    </lineage>
</organism>
<gene>
    <name evidence="2" type="ORF">P375_05020</name>
</gene>
<sequence length="215" mass="24594">MLQRYLKKMAWSLITTTLMLVSCLANAEQNPYQLMHQASDKLFADITQNQNKIKQNPNYLRTIVKQDLMPYIHVKYAGSLVLGNSSFKTTTSEQREQFFTTFGNYIEQAYAQVLTFYNGQKVTIEPEKPVDGKNIVNIRVTVEQNNGAAPIKLDFKWRKNSKINQWQAYDMAVEGVSMVETKKNEWSSVLRKQGIEALTAQIAKSASMPITLDKK</sequence>
<dbReference type="PROSITE" id="PS51257">
    <property type="entry name" value="PROKAR_LIPOPROTEIN"/>
    <property type="match status" value="1"/>
</dbReference>
<dbReference type="Proteomes" id="UP000030418">
    <property type="component" value="Unassembled WGS sequence"/>
</dbReference>
<dbReference type="InterPro" id="IPR008869">
    <property type="entry name" value="MlaC/ttg2D"/>
</dbReference>
<keyword evidence="3" id="KW-1185">Reference proteome</keyword>
<evidence type="ECO:0000313" key="2">
    <source>
        <dbReference type="EMBL" id="KGQ32577.1"/>
    </source>
</evidence>
<comment type="caution">
    <text evidence="2">The sequence shown here is derived from an EMBL/GenBank/DDBJ whole genome shotgun (WGS) entry which is preliminary data.</text>
</comment>
<evidence type="ECO:0008006" key="4">
    <source>
        <dbReference type="Google" id="ProtNLM"/>
    </source>
</evidence>
<dbReference type="EMBL" id="JPXY01000021">
    <property type="protein sequence ID" value="KGQ32577.1"/>
    <property type="molecule type" value="Genomic_DNA"/>
</dbReference>
<dbReference type="PANTHER" id="PTHR36573:SF1">
    <property type="entry name" value="INTERMEMBRANE PHOSPHOLIPID TRANSPORT SYSTEM BINDING PROTEIN MLAC"/>
    <property type="match status" value="1"/>
</dbReference>
<keyword evidence="1" id="KW-0732">Signal</keyword>
<accession>A0A0A2XNL8</accession>
<proteinExistence type="predicted"/>
<evidence type="ECO:0000256" key="1">
    <source>
        <dbReference type="SAM" id="SignalP"/>
    </source>
</evidence>